<organism evidence="11 12">
    <name type="scientific">Candidatus Gottesmanbacteria bacterium GW2011_GWA1_44_24b</name>
    <dbReference type="NCBI Taxonomy" id="1618437"/>
    <lineage>
        <taxon>Bacteria</taxon>
        <taxon>Candidatus Gottesmaniibacteriota</taxon>
    </lineage>
</organism>
<evidence type="ECO:0000313" key="12">
    <source>
        <dbReference type="Proteomes" id="UP000034521"/>
    </source>
</evidence>
<evidence type="ECO:0000256" key="10">
    <source>
        <dbReference type="RuleBase" id="RU004165"/>
    </source>
</evidence>
<comment type="catalytic activity">
    <reaction evidence="9">
        <text>thymidine + ATP = dTMP + ADP + H(+)</text>
        <dbReference type="Rhea" id="RHEA:19129"/>
        <dbReference type="ChEBI" id="CHEBI:15378"/>
        <dbReference type="ChEBI" id="CHEBI:17748"/>
        <dbReference type="ChEBI" id="CHEBI:30616"/>
        <dbReference type="ChEBI" id="CHEBI:63528"/>
        <dbReference type="ChEBI" id="CHEBI:456216"/>
        <dbReference type="EC" id="2.7.1.21"/>
    </reaction>
</comment>
<evidence type="ECO:0000256" key="2">
    <source>
        <dbReference type="ARBA" id="ARBA00012118"/>
    </source>
</evidence>
<dbReference type="GO" id="GO:0071897">
    <property type="term" value="P:DNA biosynthetic process"/>
    <property type="evidence" value="ECO:0007669"/>
    <property type="project" value="UniProtKB-KW"/>
</dbReference>
<proteinExistence type="inferred from homology"/>
<dbReference type="GO" id="GO:0046104">
    <property type="term" value="P:thymidine metabolic process"/>
    <property type="evidence" value="ECO:0007669"/>
    <property type="project" value="TreeGrafter"/>
</dbReference>
<dbReference type="Proteomes" id="UP000034521">
    <property type="component" value="Unassembled WGS sequence"/>
</dbReference>
<dbReference type="PANTHER" id="PTHR11441">
    <property type="entry name" value="THYMIDINE KINASE"/>
    <property type="match status" value="1"/>
</dbReference>
<dbReference type="GO" id="GO:0005524">
    <property type="term" value="F:ATP binding"/>
    <property type="evidence" value="ECO:0007669"/>
    <property type="project" value="UniProtKB-KW"/>
</dbReference>
<comment type="similarity">
    <text evidence="1 10">Belongs to the thymidine kinase family.</text>
</comment>
<evidence type="ECO:0000256" key="7">
    <source>
        <dbReference type="ARBA" id="ARBA00022840"/>
    </source>
</evidence>
<dbReference type="InterPro" id="IPR001267">
    <property type="entry name" value="Thymidine_kinase"/>
</dbReference>
<keyword evidence="6 9" id="KW-0418">Kinase</keyword>
<feature type="binding site" evidence="8">
    <location>
        <position position="168"/>
    </location>
    <ligand>
        <name>substrate</name>
    </ligand>
</feature>
<evidence type="ECO:0000256" key="6">
    <source>
        <dbReference type="ARBA" id="ARBA00022777"/>
    </source>
</evidence>
<dbReference type="PIRSF" id="PIRSF035805">
    <property type="entry name" value="TK_cell"/>
    <property type="match status" value="1"/>
</dbReference>
<dbReference type="AlphaFoldDB" id="A0A0G1LD71"/>
<name>A0A0G1LD71_9BACT</name>
<comment type="caution">
    <text evidence="11">The sequence shown here is derived from an EMBL/GenBank/DDBJ whole genome shotgun (WGS) entry which is preliminary data.</text>
</comment>
<accession>A0A0G1LD71</accession>
<dbReference type="SUPFAM" id="SSF52540">
    <property type="entry name" value="P-loop containing nucleoside triphosphate hydrolases"/>
    <property type="match status" value="1"/>
</dbReference>
<evidence type="ECO:0000256" key="5">
    <source>
        <dbReference type="ARBA" id="ARBA00022741"/>
    </source>
</evidence>
<evidence type="ECO:0000256" key="8">
    <source>
        <dbReference type="PIRSR" id="PIRSR035805-2"/>
    </source>
</evidence>
<dbReference type="InterPro" id="IPR027417">
    <property type="entry name" value="P-loop_NTPase"/>
</dbReference>
<dbReference type="Pfam" id="PF00265">
    <property type="entry name" value="TK"/>
    <property type="match status" value="1"/>
</dbReference>
<keyword evidence="5 9" id="KW-0547">Nucleotide-binding</keyword>
<dbReference type="EC" id="2.7.1.21" evidence="2 9"/>
<evidence type="ECO:0000256" key="3">
    <source>
        <dbReference type="ARBA" id="ARBA00022634"/>
    </source>
</evidence>
<dbReference type="GO" id="GO:0005829">
    <property type="term" value="C:cytosol"/>
    <property type="evidence" value="ECO:0007669"/>
    <property type="project" value="TreeGrafter"/>
</dbReference>
<dbReference type="PANTHER" id="PTHR11441:SF0">
    <property type="entry name" value="THYMIDINE KINASE, CYTOSOLIC"/>
    <property type="match status" value="1"/>
</dbReference>
<evidence type="ECO:0000313" key="11">
    <source>
        <dbReference type="EMBL" id="KKT57809.1"/>
    </source>
</evidence>
<gene>
    <name evidence="11" type="ORF">UW52_C0065G0003</name>
</gene>
<dbReference type="Gene3D" id="3.40.50.300">
    <property type="entry name" value="P-loop containing nucleotide triphosphate hydrolases"/>
    <property type="match status" value="1"/>
</dbReference>
<dbReference type="GO" id="GO:0004797">
    <property type="term" value="F:thymidine kinase activity"/>
    <property type="evidence" value="ECO:0007669"/>
    <property type="project" value="UniProtKB-EC"/>
</dbReference>
<protein>
    <recommendedName>
        <fullName evidence="2 9">Thymidine kinase</fullName>
        <ecNumber evidence="2 9">2.7.1.21</ecNumber>
    </recommendedName>
</protein>
<evidence type="ECO:0000256" key="9">
    <source>
        <dbReference type="RuleBase" id="RU000544"/>
    </source>
</evidence>
<evidence type="ECO:0000256" key="1">
    <source>
        <dbReference type="ARBA" id="ARBA00007587"/>
    </source>
</evidence>
<reference evidence="11 12" key="1">
    <citation type="journal article" date="2015" name="Nature">
        <title>rRNA introns, odd ribosomes, and small enigmatic genomes across a large radiation of phyla.</title>
        <authorList>
            <person name="Brown C.T."/>
            <person name="Hug L.A."/>
            <person name="Thomas B.C."/>
            <person name="Sharon I."/>
            <person name="Castelle C.J."/>
            <person name="Singh A."/>
            <person name="Wilkins M.J."/>
            <person name="Williams K.H."/>
            <person name="Banfield J.F."/>
        </authorList>
    </citation>
    <scope>NUCLEOTIDE SEQUENCE [LARGE SCALE GENOMIC DNA]</scope>
</reference>
<keyword evidence="4 9" id="KW-0808">Transferase</keyword>
<evidence type="ECO:0000256" key="4">
    <source>
        <dbReference type="ARBA" id="ARBA00022679"/>
    </source>
</evidence>
<dbReference type="EMBL" id="LCIQ01000065">
    <property type="protein sequence ID" value="KKT57809.1"/>
    <property type="molecule type" value="Genomic_DNA"/>
</dbReference>
<keyword evidence="7 9" id="KW-0067">ATP-binding</keyword>
<keyword evidence="3 9" id="KW-0237">DNA synthesis</keyword>
<sequence>MAGPMFAGKTTKLLTLFSVLSNLGYNILCFKAEAKKINGMGHTNSHDARPLPVIYVGMDQPEKILQYVGEDGIDKVIIDAIHFFPKNRILSVVKKLLNCGIDVYVNGLIYDYRKQLFGATRALLLMADEPFELFSVCVRCAGKADHTERIAGGIDQRIGTTGPQKATYIPVCSRCHKIYQG</sequence>